<dbReference type="GO" id="GO:0005737">
    <property type="term" value="C:cytoplasm"/>
    <property type="evidence" value="ECO:0007669"/>
    <property type="project" value="UniProtKB-ARBA"/>
</dbReference>
<dbReference type="InterPro" id="IPR013123">
    <property type="entry name" value="SpoU_subst-bd"/>
</dbReference>
<keyword evidence="2 5" id="KW-0489">Methyltransferase</keyword>
<dbReference type="GO" id="GO:0032259">
    <property type="term" value="P:methylation"/>
    <property type="evidence" value="ECO:0007669"/>
    <property type="project" value="UniProtKB-KW"/>
</dbReference>
<organism evidence="5 6">
    <name type="scientific">Marinobacter salinus</name>
    <dbReference type="NCBI Taxonomy" id="1874317"/>
    <lineage>
        <taxon>Bacteria</taxon>
        <taxon>Pseudomonadati</taxon>
        <taxon>Pseudomonadota</taxon>
        <taxon>Gammaproteobacteria</taxon>
        <taxon>Pseudomonadales</taxon>
        <taxon>Marinobacteraceae</taxon>
        <taxon>Marinobacter</taxon>
    </lineage>
</organism>
<dbReference type="SUPFAM" id="SSF75217">
    <property type="entry name" value="alpha/beta knot"/>
    <property type="match status" value="1"/>
</dbReference>
<dbReference type="GO" id="GO:0008173">
    <property type="term" value="F:RNA methyltransferase activity"/>
    <property type="evidence" value="ECO:0007669"/>
    <property type="project" value="InterPro"/>
</dbReference>
<dbReference type="InterPro" id="IPR029064">
    <property type="entry name" value="Ribosomal_eL30-like_sf"/>
</dbReference>
<dbReference type="InterPro" id="IPR029028">
    <property type="entry name" value="Alpha/beta_knot_MTases"/>
</dbReference>
<reference evidence="5 6" key="1">
    <citation type="submission" date="2016-10" db="EMBL/GenBank/DDBJ databases">
        <title>Marinobacter salinus sp. nov., a moderately halophilic bacterium isolated from a tidal flat environment.</title>
        <authorList>
            <person name="Park S.-J."/>
        </authorList>
    </citation>
    <scope>NUCLEOTIDE SEQUENCE [LARGE SCALE GENOMIC DNA]</scope>
    <source>
        <strain evidence="5 6">Hb8</strain>
    </source>
</reference>
<dbReference type="AlphaFoldDB" id="A0A1D9GQ39"/>
<dbReference type="GO" id="GO:0003723">
    <property type="term" value="F:RNA binding"/>
    <property type="evidence" value="ECO:0007669"/>
    <property type="project" value="InterPro"/>
</dbReference>
<proteinExistence type="inferred from homology"/>
<dbReference type="Proteomes" id="UP000177445">
    <property type="component" value="Chromosome"/>
</dbReference>
<evidence type="ECO:0000259" key="4">
    <source>
        <dbReference type="SMART" id="SM00967"/>
    </source>
</evidence>
<name>A0A1D9GQ39_9GAMM</name>
<accession>A0A1D9GQ39</accession>
<dbReference type="Pfam" id="PF22435">
    <property type="entry name" value="MRM3-like_sub_bind"/>
    <property type="match status" value="1"/>
</dbReference>
<dbReference type="RefSeq" id="WP_070972267.1">
    <property type="nucleotide sequence ID" value="NZ_CP017715.1"/>
</dbReference>
<dbReference type="KEGG" id="msq:BKP64_15775"/>
<dbReference type="SUPFAM" id="SSF55315">
    <property type="entry name" value="L30e-like"/>
    <property type="match status" value="1"/>
</dbReference>
<evidence type="ECO:0000256" key="3">
    <source>
        <dbReference type="ARBA" id="ARBA00022679"/>
    </source>
</evidence>
<dbReference type="Gene3D" id="3.30.1330.30">
    <property type="match status" value="1"/>
</dbReference>
<keyword evidence="3 5" id="KW-0808">Transferase</keyword>
<gene>
    <name evidence="5" type="ORF">BKP64_15775</name>
</gene>
<sequence length="246" mass="27312">MKLDDIKKLHQKKYRQTLGHYLVEGEHLILELQKAATRQPALRQAEIYVTPAYEHWQSPFRVHLINDRQMAQLADTRTPQGILAVVPMPVPANNVEATSVPDEKAIYLHEVQDPGNLGTILRTLAWFGGFRCLLSPGSVDPYNPKVVRASMGAIFHVPLETDISLDNLASRYARIACLDLNGAPLTSPAFHQHDCYLFGNEARGVPAEALSHLAATAYSIQGRGEIESLNLASAVNMCTYELMRSQ</sequence>
<dbReference type="PANTHER" id="PTHR43191:SF2">
    <property type="entry name" value="RRNA METHYLTRANSFERASE 3, MITOCHONDRIAL"/>
    <property type="match status" value="1"/>
</dbReference>
<dbReference type="InterPro" id="IPR051259">
    <property type="entry name" value="rRNA_Methyltransferase"/>
</dbReference>
<evidence type="ECO:0000313" key="6">
    <source>
        <dbReference type="Proteomes" id="UP000177445"/>
    </source>
</evidence>
<comment type="similarity">
    <text evidence="1">Belongs to the class IV-like SAM-binding methyltransferase superfamily. RNA methyltransferase TrmH family.</text>
</comment>
<feature type="domain" description="RNA 2-O ribose methyltransferase substrate binding" evidence="4">
    <location>
        <begin position="22"/>
        <end position="92"/>
    </location>
</feature>
<protein>
    <submittedName>
        <fullName evidence="5">rRNA methyltransferase</fullName>
    </submittedName>
</protein>
<dbReference type="Gene3D" id="3.40.1280.10">
    <property type="match status" value="1"/>
</dbReference>
<dbReference type="InterPro" id="IPR001537">
    <property type="entry name" value="SpoU_MeTrfase"/>
</dbReference>
<dbReference type="Pfam" id="PF00588">
    <property type="entry name" value="SpoU_methylase"/>
    <property type="match status" value="1"/>
</dbReference>
<dbReference type="STRING" id="1874317.BKP64_15775"/>
<dbReference type="InterPro" id="IPR029026">
    <property type="entry name" value="tRNA_m1G_MTases_N"/>
</dbReference>
<dbReference type="InterPro" id="IPR053888">
    <property type="entry name" value="MRM3-like_sub_bind"/>
</dbReference>
<keyword evidence="6" id="KW-1185">Reference proteome</keyword>
<evidence type="ECO:0000256" key="1">
    <source>
        <dbReference type="ARBA" id="ARBA00007228"/>
    </source>
</evidence>
<evidence type="ECO:0000313" key="5">
    <source>
        <dbReference type="EMBL" id="AOY89510.1"/>
    </source>
</evidence>
<dbReference type="PANTHER" id="PTHR43191">
    <property type="entry name" value="RRNA METHYLTRANSFERASE 3"/>
    <property type="match status" value="1"/>
</dbReference>
<dbReference type="SMART" id="SM00967">
    <property type="entry name" value="SpoU_sub_bind"/>
    <property type="match status" value="1"/>
</dbReference>
<evidence type="ECO:0000256" key="2">
    <source>
        <dbReference type="ARBA" id="ARBA00022603"/>
    </source>
</evidence>
<dbReference type="OrthoDB" id="9794400at2"/>
<dbReference type="EMBL" id="CP017715">
    <property type="protein sequence ID" value="AOY89510.1"/>
    <property type="molecule type" value="Genomic_DNA"/>
</dbReference>
<dbReference type="GO" id="GO:0006396">
    <property type="term" value="P:RNA processing"/>
    <property type="evidence" value="ECO:0007669"/>
    <property type="project" value="InterPro"/>
</dbReference>